<dbReference type="KEGG" id="rhl:LPU83_2063"/>
<keyword evidence="1" id="KW-1133">Transmembrane helix</keyword>
<organism evidence="2 3">
    <name type="scientific">Rhizobium favelukesii</name>
    <dbReference type="NCBI Taxonomy" id="348824"/>
    <lineage>
        <taxon>Bacteria</taxon>
        <taxon>Pseudomonadati</taxon>
        <taxon>Pseudomonadota</taxon>
        <taxon>Alphaproteobacteria</taxon>
        <taxon>Hyphomicrobiales</taxon>
        <taxon>Rhizobiaceae</taxon>
        <taxon>Rhizobium/Agrobacterium group</taxon>
        <taxon>Rhizobium</taxon>
    </lineage>
</organism>
<keyword evidence="1" id="KW-0812">Transmembrane</keyword>
<name>W6RBL6_9HYPH</name>
<evidence type="ECO:0000313" key="2">
    <source>
        <dbReference type="EMBL" id="CDM57720.1"/>
    </source>
</evidence>
<feature type="transmembrane region" description="Helical" evidence="1">
    <location>
        <begin position="24"/>
        <end position="45"/>
    </location>
</feature>
<gene>
    <name evidence="2" type="ORF">LPU83_2063</name>
</gene>
<sequence length="51" mass="5508">MIAHGISQQDVVLNQQYVHASPPLLRACLAAACPITMMVSLGGVAERRQDF</sequence>
<dbReference type="AlphaFoldDB" id="W6RBL6"/>
<keyword evidence="3" id="KW-1185">Reference proteome</keyword>
<dbReference type="EMBL" id="HG916852">
    <property type="protein sequence ID" value="CDM57720.1"/>
    <property type="molecule type" value="Genomic_DNA"/>
</dbReference>
<dbReference type="Proteomes" id="UP000019443">
    <property type="component" value="Chromosome"/>
</dbReference>
<dbReference type="HOGENOM" id="CLU_3103109_0_0_5"/>
<evidence type="ECO:0000256" key="1">
    <source>
        <dbReference type="SAM" id="Phobius"/>
    </source>
</evidence>
<protein>
    <submittedName>
        <fullName evidence="2">Uncharacterized protein</fullName>
    </submittedName>
</protein>
<proteinExistence type="predicted"/>
<accession>W6RBL6</accession>
<reference evidence="2" key="1">
    <citation type="submission" date="2013-11" db="EMBL/GenBank/DDBJ databases">
        <title>Draft genome sequence of the broad-host-range Rhizobium sp. LPU83 strain, a member of the low-genetic diversity Oregon-like Rhizobium sp. group.</title>
        <authorList>
            <person name="Wibberg D."/>
            <person name="Puehler A."/>
            <person name="Schlueter A."/>
        </authorList>
    </citation>
    <scope>NUCLEOTIDE SEQUENCE [LARGE SCALE GENOMIC DNA]</scope>
    <source>
        <strain evidence="2">LPU83</strain>
    </source>
</reference>
<keyword evidence="1" id="KW-0472">Membrane</keyword>
<evidence type="ECO:0000313" key="3">
    <source>
        <dbReference type="Proteomes" id="UP000019443"/>
    </source>
</evidence>